<dbReference type="FunFam" id="1.10.1030.10:FF:000002">
    <property type="entry name" value="Carbamoyl-phosphate synthase large chain"/>
    <property type="match status" value="1"/>
</dbReference>
<comment type="caution">
    <text evidence="17">The sequence shown here is derived from an EMBL/GenBank/DDBJ whole genome shotgun (WGS) entry which is preliminary data.</text>
</comment>
<evidence type="ECO:0000256" key="15">
    <source>
        <dbReference type="PROSITE-ProRule" id="PRU00409"/>
    </source>
</evidence>
<dbReference type="Gene3D" id="1.10.1030.10">
    <property type="entry name" value="Carbamoyl-phosphate synthetase, large subunit oligomerisation domain"/>
    <property type="match status" value="1"/>
</dbReference>
<dbReference type="Gene3D" id="3.30.470.20">
    <property type="entry name" value="ATP-grasp fold, B domain"/>
    <property type="match status" value="1"/>
</dbReference>
<dbReference type="GO" id="GO:0006526">
    <property type="term" value="P:L-arginine biosynthetic process"/>
    <property type="evidence" value="ECO:0007669"/>
    <property type="project" value="UniProtKB-KW"/>
</dbReference>
<evidence type="ECO:0000256" key="1">
    <source>
        <dbReference type="ARBA" id="ARBA00005077"/>
    </source>
</evidence>
<keyword evidence="12" id="KW-0464">Manganese</keyword>
<evidence type="ECO:0000256" key="6">
    <source>
        <dbReference type="ARBA" id="ARBA00022723"/>
    </source>
</evidence>
<evidence type="ECO:0000256" key="12">
    <source>
        <dbReference type="ARBA" id="ARBA00023211"/>
    </source>
</evidence>
<comment type="catalytic activity">
    <reaction evidence="14">
        <text>hydrogencarbonate + L-glutamine + 2 ATP + H2O = carbamoyl phosphate + L-glutamate + 2 ADP + phosphate + 2 H(+)</text>
        <dbReference type="Rhea" id="RHEA:18633"/>
        <dbReference type="ChEBI" id="CHEBI:15377"/>
        <dbReference type="ChEBI" id="CHEBI:15378"/>
        <dbReference type="ChEBI" id="CHEBI:17544"/>
        <dbReference type="ChEBI" id="CHEBI:29985"/>
        <dbReference type="ChEBI" id="CHEBI:30616"/>
        <dbReference type="ChEBI" id="CHEBI:43474"/>
        <dbReference type="ChEBI" id="CHEBI:58228"/>
        <dbReference type="ChEBI" id="CHEBI:58359"/>
        <dbReference type="ChEBI" id="CHEBI:456216"/>
        <dbReference type="EC" id="6.3.5.5"/>
    </reaction>
</comment>
<evidence type="ECO:0000256" key="11">
    <source>
        <dbReference type="ARBA" id="ARBA00022975"/>
    </source>
</evidence>
<evidence type="ECO:0000256" key="13">
    <source>
        <dbReference type="ARBA" id="ARBA00047359"/>
    </source>
</evidence>
<dbReference type="PROSITE" id="PS00867">
    <property type="entry name" value="CPSASE_2"/>
    <property type="match status" value="1"/>
</dbReference>
<dbReference type="PROSITE" id="PS50975">
    <property type="entry name" value="ATP_GRASP"/>
    <property type="match status" value="1"/>
</dbReference>
<evidence type="ECO:0000256" key="9">
    <source>
        <dbReference type="ARBA" id="ARBA00022840"/>
    </source>
</evidence>
<dbReference type="InterPro" id="IPR005483">
    <property type="entry name" value="CPSase_dom"/>
</dbReference>
<dbReference type="PANTHER" id="PTHR11405">
    <property type="entry name" value="CARBAMOYLTRANSFERASE FAMILY MEMBER"/>
    <property type="match status" value="1"/>
</dbReference>
<dbReference type="GO" id="GO:0004088">
    <property type="term" value="F:carbamoyl-phosphate synthase (glutamine-hydrolyzing) activity"/>
    <property type="evidence" value="ECO:0007669"/>
    <property type="project" value="UniProtKB-EC"/>
</dbReference>
<evidence type="ECO:0000256" key="14">
    <source>
        <dbReference type="ARBA" id="ARBA00048816"/>
    </source>
</evidence>
<keyword evidence="11" id="KW-0665">Pyrimidine biosynthesis</keyword>
<dbReference type="GO" id="GO:0005737">
    <property type="term" value="C:cytoplasm"/>
    <property type="evidence" value="ECO:0007669"/>
    <property type="project" value="TreeGrafter"/>
</dbReference>
<evidence type="ECO:0000256" key="8">
    <source>
        <dbReference type="ARBA" id="ARBA00022741"/>
    </source>
</evidence>
<proteinExistence type="inferred from homology"/>
<name>W4VL06_9BACI</name>
<dbReference type="EMBL" id="BAVS01000013">
    <property type="protein sequence ID" value="GAE93503.1"/>
    <property type="molecule type" value="Genomic_DNA"/>
</dbReference>
<keyword evidence="3" id="KW-0055">Arginine biosynthesis</keyword>
<dbReference type="InterPro" id="IPR036897">
    <property type="entry name" value="CarbamoylP_synth_lsu_oligo_sf"/>
</dbReference>
<evidence type="ECO:0000256" key="2">
    <source>
        <dbReference type="ARBA" id="ARBA00009799"/>
    </source>
</evidence>
<dbReference type="GO" id="GO:0046872">
    <property type="term" value="F:metal ion binding"/>
    <property type="evidence" value="ECO:0007669"/>
    <property type="project" value="UniProtKB-KW"/>
</dbReference>
<dbReference type="SUPFAM" id="SSF48108">
    <property type="entry name" value="Carbamoyl phosphate synthetase, large subunit connection domain"/>
    <property type="match status" value="1"/>
</dbReference>
<keyword evidence="18" id="KW-1185">Reference proteome</keyword>
<keyword evidence="7" id="KW-0677">Repeat</keyword>
<comment type="similarity">
    <text evidence="2">Belongs to the CarB family.</text>
</comment>
<dbReference type="GO" id="GO:0004087">
    <property type="term" value="F:carbamoyl-phosphate synthase (ammonia) activity"/>
    <property type="evidence" value="ECO:0007669"/>
    <property type="project" value="UniProtKB-EC"/>
</dbReference>
<dbReference type="GO" id="GO:0006221">
    <property type="term" value="P:pyrimidine nucleotide biosynthetic process"/>
    <property type="evidence" value="ECO:0007669"/>
    <property type="project" value="UniProtKB-KW"/>
</dbReference>
<dbReference type="SMART" id="SM01096">
    <property type="entry name" value="CPSase_L_D3"/>
    <property type="match status" value="1"/>
</dbReference>
<evidence type="ECO:0000256" key="5">
    <source>
        <dbReference type="ARBA" id="ARBA00022605"/>
    </source>
</evidence>
<dbReference type="SUPFAM" id="SSF56059">
    <property type="entry name" value="Glutathione synthetase ATP-binding domain-like"/>
    <property type="match status" value="1"/>
</dbReference>
<dbReference type="Proteomes" id="UP000019102">
    <property type="component" value="Unassembled WGS sequence"/>
</dbReference>
<dbReference type="GO" id="GO:0006541">
    <property type="term" value="P:glutamine metabolic process"/>
    <property type="evidence" value="ECO:0007669"/>
    <property type="project" value="TreeGrafter"/>
</dbReference>
<feature type="domain" description="ATP-grasp" evidence="16">
    <location>
        <begin position="27"/>
        <end position="152"/>
    </location>
</feature>
<evidence type="ECO:0000256" key="7">
    <source>
        <dbReference type="ARBA" id="ARBA00022737"/>
    </source>
</evidence>
<dbReference type="Pfam" id="PF02787">
    <property type="entry name" value="CPSase_L_D3"/>
    <property type="match status" value="1"/>
</dbReference>
<evidence type="ECO:0000259" key="16">
    <source>
        <dbReference type="PROSITE" id="PS50975"/>
    </source>
</evidence>
<dbReference type="STRING" id="1298598.JCM21714_2589"/>
<dbReference type="eggNOG" id="COG0458">
    <property type="taxonomic scope" value="Bacteria"/>
</dbReference>
<dbReference type="GO" id="GO:0005524">
    <property type="term" value="F:ATP binding"/>
    <property type="evidence" value="ECO:0007669"/>
    <property type="project" value="UniProtKB-UniRule"/>
</dbReference>
<gene>
    <name evidence="17" type="ORF">JCM21714_2589</name>
</gene>
<keyword evidence="10" id="KW-0460">Magnesium</keyword>
<dbReference type="FunFam" id="3.30.470.20:FF:000026">
    <property type="entry name" value="Carbamoyl-phosphate synthase large chain"/>
    <property type="match status" value="1"/>
</dbReference>
<accession>W4VL06</accession>
<evidence type="ECO:0000256" key="10">
    <source>
        <dbReference type="ARBA" id="ARBA00022842"/>
    </source>
</evidence>
<evidence type="ECO:0000256" key="3">
    <source>
        <dbReference type="ARBA" id="ARBA00022571"/>
    </source>
</evidence>
<reference evidence="17 18" key="1">
    <citation type="journal article" date="2014" name="Genome Announc.">
        <title>Draft Genome Sequence of the Boron-Tolerant and Moderately Halotolerant Bacterium Gracilibacillus boraciitolerans JCM 21714T.</title>
        <authorList>
            <person name="Ahmed I."/>
            <person name="Oshima K."/>
            <person name="Suda W."/>
            <person name="Kitamura K."/>
            <person name="Iida T."/>
            <person name="Ohmori Y."/>
            <person name="Fujiwara T."/>
            <person name="Hattori M."/>
            <person name="Ohkuma M."/>
        </authorList>
    </citation>
    <scope>NUCLEOTIDE SEQUENCE [LARGE SCALE GENOMIC DNA]</scope>
    <source>
        <strain evidence="17 18">JCM 21714</strain>
    </source>
</reference>
<dbReference type="PANTHER" id="PTHR11405:SF53">
    <property type="entry name" value="CARBAMOYL-PHOSPHATE SYNTHASE [AMMONIA], MITOCHONDRIAL"/>
    <property type="match status" value="1"/>
</dbReference>
<dbReference type="InterPro" id="IPR011761">
    <property type="entry name" value="ATP-grasp"/>
</dbReference>
<keyword evidence="6" id="KW-0479">Metal-binding</keyword>
<comment type="catalytic activity">
    <reaction evidence="13">
        <text>hydrogencarbonate + NH4(+) + 2 ATP = carbamoyl phosphate + 2 ADP + phosphate + 2 H(+)</text>
        <dbReference type="Rhea" id="RHEA:18029"/>
        <dbReference type="ChEBI" id="CHEBI:15378"/>
        <dbReference type="ChEBI" id="CHEBI:17544"/>
        <dbReference type="ChEBI" id="CHEBI:28938"/>
        <dbReference type="ChEBI" id="CHEBI:30616"/>
        <dbReference type="ChEBI" id="CHEBI:43474"/>
        <dbReference type="ChEBI" id="CHEBI:58228"/>
        <dbReference type="ChEBI" id="CHEBI:456216"/>
        <dbReference type="EC" id="6.3.4.16"/>
    </reaction>
</comment>
<keyword evidence="5" id="KW-0028">Amino-acid biosynthesis</keyword>
<organism evidence="17 18">
    <name type="scientific">Gracilibacillus boraciitolerans JCM 21714</name>
    <dbReference type="NCBI Taxonomy" id="1298598"/>
    <lineage>
        <taxon>Bacteria</taxon>
        <taxon>Bacillati</taxon>
        <taxon>Bacillota</taxon>
        <taxon>Bacilli</taxon>
        <taxon>Bacillales</taxon>
        <taxon>Bacillaceae</taxon>
        <taxon>Gracilibacillus</taxon>
    </lineage>
</organism>
<keyword evidence="8 15" id="KW-0547">Nucleotide-binding</keyword>
<dbReference type="InterPro" id="IPR005479">
    <property type="entry name" value="CPAse_ATP-bd"/>
</dbReference>
<evidence type="ECO:0000313" key="18">
    <source>
        <dbReference type="Proteomes" id="UP000019102"/>
    </source>
</evidence>
<evidence type="ECO:0000256" key="4">
    <source>
        <dbReference type="ARBA" id="ARBA00022598"/>
    </source>
</evidence>
<dbReference type="AlphaFoldDB" id="W4VL06"/>
<dbReference type="InterPro" id="IPR005480">
    <property type="entry name" value="CPSase_lsu_oligo"/>
</dbReference>
<dbReference type="Pfam" id="PF02786">
    <property type="entry name" value="CPSase_L_D2"/>
    <property type="match status" value="1"/>
</dbReference>
<keyword evidence="9 15" id="KW-0067">ATP-binding</keyword>
<comment type="pathway">
    <text evidence="1">Amino-acid biosynthesis; L-arginine biosynthesis; carbamoyl phosphate from bicarbonate: step 1/1.</text>
</comment>
<evidence type="ECO:0000313" key="17">
    <source>
        <dbReference type="EMBL" id="GAE93503.1"/>
    </source>
</evidence>
<keyword evidence="4" id="KW-0436">Ligase</keyword>
<sequence>MQAGGIADNEDQLRQIVKNGLHYSPISQVLIEQSVKGWKEIEYEVMRDANDTCIIVCNMENFDPVGVHTGDSIVVAPSQTLTDRQYQMLRTSSVKVIRELGVIGGCNIQFALNPENDDYIIIEVNPRVSRSSALASKATGYPIARIAAKVALGYHLDEVINPITGDTYASFEPAIDYIAVKIPRWPFDKFTQADRLLGTQMKATGEVMSLARNFPAAINKAVRSLEIGLDSLHLPGAGKLSDQELHIALDKATDERLFMVAEALRRGGMTVEQIHEITEINNYFLYELAAMITKEKEIQAKDWNKIQAKDIKDAKQFGISDLTLAKLLDVELTAIQEKINTEQLAPSYKMVDTCAAEFSAETPYFYSSWNEWDEVEALEGDKRMVVLGSGPFESGKGG</sequence>
<protein>
    <submittedName>
        <fullName evidence="17">Carbamoyl-phosphate synthase large chain</fullName>
    </submittedName>
</protein>
<dbReference type="PRINTS" id="PR00098">
    <property type="entry name" value="CPSASE"/>
</dbReference>